<gene>
    <name evidence="5" type="ORF">AA23TX_06881</name>
</gene>
<evidence type="ECO:0000256" key="1">
    <source>
        <dbReference type="ARBA" id="ARBA00005568"/>
    </source>
</evidence>
<keyword evidence="6" id="KW-1185">Reference proteome</keyword>
<dbReference type="InterPro" id="IPR050251">
    <property type="entry name" value="HpcH-HpaI_aldolase"/>
</dbReference>
<protein>
    <recommendedName>
        <fullName evidence="4">HpcH/HpaI aldolase/citrate lyase domain-containing protein</fullName>
    </recommendedName>
</protein>
<dbReference type="Proteomes" id="UP000399805">
    <property type="component" value="Unassembled WGS sequence"/>
</dbReference>
<dbReference type="AlphaFoldDB" id="A0A6I8LXJ1"/>
<evidence type="ECO:0000313" key="6">
    <source>
        <dbReference type="Proteomes" id="UP000399805"/>
    </source>
</evidence>
<comment type="similarity">
    <text evidence="1">Belongs to the HpcH/HpaI aldolase family.</text>
</comment>
<reference evidence="5 6" key="1">
    <citation type="submission" date="2019-09" db="EMBL/GenBank/DDBJ databases">
        <authorList>
            <person name="Leyn A S."/>
        </authorList>
    </citation>
    <scope>NUCLEOTIDE SEQUENCE [LARGE SCALE GENOMIC DNA]</scope>
    <source>
        <strain evidence="5">AA231_1</strain>
    </source>
</reference>
<name>A0A6I8LXJ1_9PSEU</name>
<keyword evidence="2" id="KW-0479">Metal-binding</keyword>
<feature type="domain" description="HpcH/HpaI aldolase/citrate lyase" evidence="4">
    <location>
        <begin position="29"/>
        <end position="230"/>
    </location>
</feature>
<evidence type="ECO:0000313" key="5">
    <source>
        <dbReference type="EMBL" id="VVJ21867.1"/>
    </source>
</evidence>
<dbReference type="GO" id="GO:0005737">
    <property type="term" value="C:cytoplasm"/>
    <property type="evidence" value="ECO:0007669"/>
    <property type="project" value="TreeGrafter"/>
</dbReference>
<dbReference type="InterPro" id="IPR015813">
    <property type="entry name" value="Pyrv/PenolPyrv_kinase-like_dom"/>
</dbReference>
<dbReference type="InterPro" id="IPR005000">
    <property type="entry name" value="Aldolase/citrate-lyase_domain"/>
</dbReference>
<sequence>MTENIVRRRWRDHEPAFGAMLGIPAISTAHAMADAGFDWVIIEQQHAYVTEDSIPALLYALELGGTTPFVRIGENDPIGIQRALDLGARGIVAPMVNTPEQAEMVRDNTRFPPLGARSWGAPRLHATPAAANEDVLTLVMIETPLALSNIDAILAVEGIDGAVMGPSDMALSMGADVAAGIDAPQVWHAFETIGDSAKRLGKHYGAYVFTAEVAQRMVDHGADFVLFSTDIGYVGAGAAADIEAIGRIRSRSAV</sequence>
<dbReference type="EMBL" id="CABVGP010000002">
    <property type="protein sequence ID" value="VVJ21867.1"/>
    <property type="molecule type" value="Genomic_DNA"/>
</dbReference>
<dbReference type="PANTHER" id="PTHR30502:SF0">
    <property type="entry name" value="PHOSPHOENOLPYRUVATE CARBOXYLASE FAMILY PROTEIN"/>
    <property type="match status" value="1"/>
</dbReference>
<dbReference type="Gene3D" id="3.20.20.60">
    <property type="entry name" value="Phosphoenolpyruvate-binding domains"/>
    <property type="match status" value="1"/>
</dbReference>
<proteinExistence type="inferred from homology"/>
<dbReference type="RefSeq" id="WP_196425646.1">
    <property type="nucleotide sequence ID" value="NZ_CABVGP010000002.1"/>
</dbReference>
<evidence type="ECO:0000259" key="4">
    <source>
        <dbReference type="Pfam" id="PF03328"/>
    </source>
</evidence>
<evidence type="ECO:0000256" key="3">
    <source>
        <dbReference type="ARBA" id="ARBA00023239"/>
    </source>
</evidence>
<dbReference type="PANTHER" id="PTHR30502">
    <property type="entry name" value="2-KETO-3-DEOXY-L-RHAMNONATE ALDOLASE"/>
    <property type="match status" value="1"/>
</dbReference>
<dbReference type="InterPro" id="IPR040442">
    <property type="entry name" value="Pyrv_kinase-like_dom_sf"/>
</dbReference>
<dbReference type="GO" id="GO:0016832">
    <property type="term" value="F:aldehyde-lyase activity"/>
    <property type="evidence" value="ECO:0007669"/>
    <property type="project" value="TreeGrafter"/>
</dbReference>
<dbReference type="SUPFAM" id="SSF51621">
    <property type="entry name" value="Phosphoenolpyruvate/pyruvate domain"/>
    <property type="match status" value="1"/>
</dbReference>
<dbReference type="Pfam" id="PF03328">
    <property type="entry name" value="HpcH_HpaI"/>
    <property type="match status" value="1"/>
</dbReference>
<keyword evidence="3" id="KW-0456">Lyase</keyword>
<evidence type="ECO:0000256" key="2">
    <source>
        <dbReference type="ARBA" id="ARBA00022723"/>
    </source>
</evidence>
<accession>A0A6I8LXJ1</accession>
<organism evidence="5 6">
    <name type="scientific">Amycolatopsis camponoti</name>
    <dbReference type="NCBI Taxonomy" id="2606593"/>
    <lineage>
        <taxon>Bacteria</taxon>
        <taxon>Bacillati</taxon>
        <taxon>Actinomycetota</taxon>
        <taxon>Actinomycetes</taxon>
        <taxon>Pseudonocardiales</taxon>
        <taxon>Pseudonocardiaceae</taxon>
        <taxon>Amycolatopsis</taxon>
    </lineage>
</organism>
<dbReference type="GO" id="GO:0046872">
    <property type="term" value="F:metal ion binding"/>
    <property type="evidence" value="ECO:0007669"/>
    <property type="project" value="UniProtKB-KW"/>
</dbReference>